<dbReference type="AlphaFoldDB" id="B6AIB6"/>
<dbReference type="eggNOG" id="ENOG502SDS5">
    <property type="taxonomic scope" value="Eukaryota"/>
</dbReference>
<proteinExistence type="predicted"/>
<accession>B6AIB6</accession>
<protein>
    <recommendedName>
        <fullName evidence="3">C3H1-type domain-containing protein</fullName>
    </recommendedName>
</protein>
<dbReference type="VEuPathDB" id="CryptoDB:CMU_030980"/>
<evidence type="ECO:0000313" key="2">
    <source>
        <dbReference type="Proteomes" id="UP000001460"/>
    </source>
</evidence>
<gene>
    <name evidence="1" type="ORF">CMU_030980</name>
</gene>
<organism evidence="1 2">
    <name type="scientific">Cryptosporidium muris (strain RN66)</name>
    <dbReference type="NCBI Taxonomy" id="441375"/>
    <lineage>
        <taxon>Eukaryota</taxon>
        <taxon>Sar</taxon>
        <taxon>Alveolata</taxon>
        <taxon>Apicomplexa</taxon>
        <taxon>Conoidasida</taxon>
        <taxon>Coccidia</taxon>
        <taxon>Eucoccidiorida</taxon>
        <taxon>Eimeriorina</taxon>
        <taxon>Cryptosporidiidae</taxon>
        <taxon>Cryptosporidium</taxon>
    </lineage>
</organism>
<evidence type="ECO:0000313" key="1">
    <source>
        <dbReference type="EMBL" id="EEA07957.1"/>
    </source>
</evidence>
<dbReference type="OrthoDB" id="342143at2759"/>
<keyword evidence="2" id="KW-1185">Reference proteome</keyword>
<dbReference type="EMBL" id="DS989736">
    <property type="protein sequence ID" value="EEA07957.1"/>
    <property type="molecule type" value="Genomic_DNA"/>
</dbReference>
<evidence type="ECO:0008006" key="3">
    <source>
        <dbReference type="Google" id="ProtNLM"/>
    </source>
</evidence>
<dbReference type="Proteomes" id="UP000001460">
    <property type="component" value="Unassembled WGS sequence"/>
</dbReference>
<dbReference type="RefSeq" id="XP_002142306.1">
    <property type="nucleotide sequence ID" value="XM_002142270.1"/>
</dbReference>
<name>B6AIB6_CRYMR</name>
<sequence>MESDDLIRAVGEYKFNSNLISASDLSPNLSGLQQGADNIIQDGYYINNRNVDMFSFNSNFNVNNAKDEEVTKLSSVSICELRYIVLICIEWRLKHHLDSSCTDTLQTSVDFTSQNLSIIRNNTSRVVDLSVLIPSDDMILSSLYLYKSCISKLQREELELQIVSNIMRLIDSNSFDLEKKRMQYPINHRISYFNSNSTEVGLQEEFGLHQLPIPYVTTFLGTEVNNGVNSIGDIINTVEHPSGLNLANIASTPTVLSLLQKKFYVLLPSDISISFENNESELENNNNVNSTDDCGQLKYESTPMSLGSLTHFLGLCKPCVFVNKTNKKCRNGVTCCFCHHQHKERKRGKRYKNNGNNSSNNCNNGNLSTNINNYYNINQADNYLRSVTSINVQSNPLNSMNNNKNPSRASQLRYFIPPPPPPPTLSSALPMFSSEKCANISDCIGPVATTASAGYLSHSLTCQSQIKTTSVNNFDTYTCDSSQNSITNGVSHWNSYINNPKDNFSSWINHLPETSLNCNNSNCWDMKHQAQCDELNNLVCRNWSNIFQTIKPSNREVLESNTETKESISSEIQQVLDMNNDMWQNKASLIVPPFLRDGSSITDEELSSPLNLDFCFLNL</sequence>
<reference evidence="1" key="1">
    <citation type="submission" date="2008-06" db="EMBL/GenBank/DDBJ databases">
        <authorList>
            <person name="Lorenzi H."/>
            <person name="Inman J."/>
            <person name="Miller J."/>
            <person name="Schobel S."/>
            <person name="Amedeo P."/>
            <person name="Caler E.V."/>
            <person name="da Silva J."/>
        </authorList>
    </citation>
    <scope>NUCLEOTIDE SEQUENCE [LARGE SCALE GENOMIC DNA]</scope>
    <source>
        <strain evidence="1">RN66</strain>
    </source>
</reference>
<dbReference type="GeneID" id="6997433"/>